<keyword evidence="10" id="KW-0406">Ion transport</keyword>
<reference evidence="14" key="1">
    <citation type="submission" date="2023-03" db="EMBL/GenBank/DDBJ databases">
        <authorList>
            <person name="Julca I."/>
        </authorList>
    </citation>
    <scope>NUCLEOTIDE SEQUENCE</scope>
</reference>
<evidence type="ECO:0000256" key="12">
    <source>
        <dbReference type="SAM" id="Phobius"/>
    </source>
</evidence>
<comment type="subcellular location">
    <subcellularLocation>
        <location evidence="1">Membrane</location>
        <topology evidence="1">Multi-pass membrane protein</topology>
    </subcellularLocation>
</comment>
<comment type="similarity">
    <text evidence="11">Belongs to the Ca(2+):cation antiporter (CaCA) (TC 2.A.19) family. Cation/calcium exchanger (CCX) subfamily.</text>
</comment>
<dbReference type="AlphaFoldDB" id="A0AAV1CVV5"/>
<dbReference type="GO" id="GO:0008324">
    <property type="term" value="F:monoatomic cation transmembrane transporter activity"/>
    <property type="evidence" value="ECO:0007669"/>
    <property type="project" value="TreeGrafter"/>
</dbReference>
<dbReference type="Gene3D" id="1.20.1420.30">
    <property type="entry name" value="NCX, central ion-binding region"/>
    <property type="match status" value="2"/>
</dbReference>
<evidence type="ECO:0000256" key="7">
    <source>
        <dbReference type="ARBA" id="ARBA00022989"/>
    </source>
</evidence>
<dbReference type="PANTHER" id="PTHR12266:SF36">
    <property type="entry name" value="OS10G0436900 PROTEIN"/>
    <property type="match status" value="1"/>
</dbReference>
<dbReference type="InterPro" id="IPR051359">
    <property type="entry name" value="CaCA_antiporter"/>
</dbReference>
<organism evidence="14 15">
    <name type="scientific">Oldenlandia corymbosa var. corymbosa</name>
    <dbReference type="NCBI Taxonomy" id="529605"/>
    <lineage>
        <taxon>Eukaryota</taxon>
        <taxon>Viridiplantae</taxon>
        <taxon>Streptophyta</taxon>
        <taxon>Embryophyta</taxon>
        <taxon>Tracheophyta</taxon>
        <taxon>Spermatophyta</taxon>
        <taxon>Magnoliopsida</taxon>
        <taxon>eudicotyledons</taxon>
        <taxon>Gunneridae</taxon>
        <taxon>Pentapetalae</taxon>
        <taxon>asterids</taxon>
        <taxon>lamiids</taxon>
        <taxon>Gentianales</taxon>
        <taxon>Rubiaceae</taxon>
        <taxon>Rubioideae</taxon>
        <taxon>Spermacoceae</taxon>
        <taxon>Hedyotis-Oldenlandia complex</taxon>
        <taxon>Oldenlandia</taxon>
    </lineage>
</organism>
<evidence type="ECO:0000313" key="15">
    <source>
        <dbReference type="Proteomes" id="UP001161247"/>
    </source>
</evidence>
<dbReference type="PANTHER" id="PTHR12266">
    <property type="entry name" value="NA+/CA2+ K+ INDEPENDENT EXCHANGER"/>
    <property type="match status" value="1"/>
</dbReference>
<evidence type="ECO:0000256" key="5">
    <source>
        <dbReference type="ARBA" id="ARBA00022692"/>
    </source>
</evidence>
<dbReference type="Proteomes" id="UP001161247">
    <property type="component" value="Chromosome 3"/>
</dbReference>
<keyword evidence="5 12" id="KW-0812">Transmembrane</keyword>
<evidence type="ECO:0000256" key="3">
    <source>
        <dbReference type="ARBA" id="ARBA00022449"/>
    </source>
</evidence>
<keyword evidence="4" id="KW-0633">Potassium transport</keyword>
<evidence type="ECO:0000256" key="6">
    <source>
        <dbReference type="ARBA" id="ARBA00022958"/>
    </source>
</evidence>
<evidence type="ECO:0000256" key="11">
    <source>
        <dbReference type="ARBA" id="ARBA00038187"/>
    </source>
</evidence>
<evidence type="ECO:0000259" key="13">
    <source>
        <dbReference type="Pfam" id="PF01699"/>
    </source>
</evidence>
<evidence type="ECO:0000256" key="2">
    <source>
        <dbReference type="ARBA" id="ARBA00022448"/>
    </source>
</evidence>
<feature type="transmembrane region" description="Helical" evidence="12">
    <location>
        <begin position="107"/>
        <end position="124"/>
    </location>
</feature>
<proteinExistence type="inferred from homology"/>
<feature type="transmembrane region" description="Helical" evidence="12">
    <location>
        <begin position="145"/>
        <end position="172"/>
    </location>
</feature>
<feature type="transmembrane region" description="Helical" evidence="12">
    <location>
        <begin position="216"/>
        <end position="235"/>
    </location>
</feature>
<evidence type="ECO:0000256" key="10">
    <source>
        <dbReference type="ARBA" id="ARBA00023201"/>
    </source>
</evidence>
<keyword evidence="2" id="KW-0813">Transport</keyword>
<dbReference type="GO" id="GO:0015297">
    <property type="term" value="F:antiporter activity"/>
    <property type="evidence" value="ECO:0007669"/>
    <property type="project" value="UniProtKB-KW"/>
</dbReference>
<gene>
    <name evidence="14" type="ORF">OLC1_LOCUS8815</name>
</gene>
<sequence length="576" mass="63800">MAMFLFLHKWKFFHVFLNLAFMFMVLCILLHLDSSSNSAFLNNSITQGKNSSINAYKISMEEDISCKGIHRYNDRLGKCLYVKSHQGCQPKGYICYLQLFYCTFSPSLGYSLLSIWLVLLFYLLGDTSSRYFCTSLEGLSRVMKLSPTIAGVTLLSLGNGAPDVLATVISFMGDGDTKDIGLNSILGGVFFVSSVVVGVISICIDHQGRKVSSSSFIGNSLFLLACLCCLLVFIIVGKINLWGALCFLCLYFIYVAFIFTSELLEKREKESENWCLPVSTPLLVCNDSVNDCDSEVPKQNGTITCIFHDFWYVLELPLDLPRKLTIPIICQERWSRPIAMVSAALAPVLLSTIWNLHYQKSWLVFLPIVASVAILLALILFCTSDKNNPPKKYTFIWLTEAFFLSITWTYILAQELISLLVSIGIILGISHSFMGLTILAWGNSLGDLVSNLTMAKNGGPGGAQTAISGCFAGPIFNIIIGLGISLAISCWSVYPSSYVIVKDHSLYETFGFLMVGLLWSLVVLTRRKMRLDKLLGIGLVAIYFCFLVLKMAENVGLVVVDEKGDKAKGTGNYINI</sequence>
<dbReference type="GO" id="GO:0016020">
    <property type="term" value="C:membrane"/>
    <property type="evidence" value="ECO:0007669"/>
    <property type="project" value="UniProtKB-SubCell"/>
</dbReference>
<evidence type="ECO:0000256" key="1">
    <source>
        <dbReference type="ARBA" id="ARBA00004141"/>
    </source>
</evidence>
<feature type="transmembrane region" description="Helical" evidence="12">
    <location>
        <begin position="395"/>
        <end position="413"/>
    </location>
</feature>
<feature type="transmembrane region" description="Helical" evidence="12">
    <location>
        <begin position="419"/>
        <end position="441"/>
    </location>
</feature>
<feature type="domain" description="Sodium/calcium exchanger membrane region" evidence="13">
    <location>
        <begin position="401"/>
        <end position="550"/>
    </location>
</feature>
<keyword evidence="15" id="KW-1185">Reference proteome</keyword>
<accession>A0AAV1CVV5</accession>
<feature type="transmembrane region" description="Helical" evidence="12">
    <location>
        <begin position="184"/>
        <end position="204"/>
    </location>
</feature>
<name>A0AAV1CVV5_OLDCO</name>
<dbReference type="InterPro" id="IPR044880">
    <property type="entry name" value="NCX_ion-bd_dom_sf"/>
</dbReference>
<evidence type="ECO:0000256" key="8">
    <source>
        <dbReference type="ARBA" id="ARBA00023053"/>
    </source>
</evidence>
<feature type="domain" description="Sodium/calcium exchanger membrane region" evidence="13">
    <location>
        <begin position="114"/>
        <end position="259"/>
    </location>
</feature>
<feature type="transmembrane region" description="Helical" evidence="12">
    <location>
        <begin position="506"/>
        <end position="525"/>
    </location>
</feature>
<feature type="transmembrane region" description="Helical" evidence="12">
    <location>
        <begin position="362"/>
        <end position="383"/>
    </location>
</feature>
<keyword evidence="8" id="KW-0915">Sodium</keyword>
<keyword evidence="3" id="KW-0050">Antiport</keyword>
<keyword evidence="6" id="KW-0630">Potassium</keyword>
<evidence type="ECO:0000256" key="9">
    <source>
        <dbReference type="ARBA" id="ARBA00023136"/>
    </source>
</evidence>
<dbReference type="Pfam" id="PF01699">
    <property type="entry name" value="Na_Ca_ex"/>
    <property type="match status" value="2"/>
</dbReference>
<evidence type="ECO:0000256" key="4">
    <source>
        <dbReference type="ARBA" id="ARBA00022538"/>
    </source>
</evidence>
<keyword evidence="7 12" id="KW-1133">Transmembrane helix</keyword>
<dbReference type="InterPro" id="IPR004837">
    <property type="entry name" value="NaCa_Exmemb"/>
</dbReference>
<feature type="transmembrane region" description="Helical" evidence="12">
    <location>
        <begin position="534"/>
        <end position="552"/>
    </location>
</feature>
<feature type="transmembrane region" description="Helical" evidence="12">
    <location>
        <begin position="241"/>
        <end position="259"/>
    </location>
</feature>
<evidence type="ECO:0000313" key="14">
    <source>
        <dbReference type="EMBL" id="CAI9098653.1"/>
    </source>
</evidence>
<keyword evidence="9 12" id="KW-0472">Membrane</keyword>
<keyword evidence="10" id="KW-0739">Sodium transport</keyword>
<feature type="transmembrane region" description="Helical" evidence="12">
    <location>
        <begin position="475"/>
        <end position="494"/>
    </location>
</feature>
<protein>
    <submittedName>
        <fullName evidence="14">OLC1v1035338C1</fullName>
    </submittedName>
</protein>
<dbReference type="EMBL" id="OX459120">
    <property type="protein sequence ID" value="CAI9098653.1"/>
    <property type="molecule type" value="Genomic_DNA"/>
</dbReference>
<feature type="transmembrane region" description="Helical" evidence="12">
    <location>
        <begin position="12"/>
        <end position="32"/>
    </location>
</feature>
<dbReference type="GO" id="GO:0006814">
    <property type="term" value="P:sodium ion transport"/>
    <property type="evidence" value="ECO:0007669"/>
    <property type="project" value="UniProtKB-KW"/>
</dbReference>
<dbReference type="GO" id="GO:0006813">
    <property type="term" value="P:potassium ion transport"/>
    <property type="evidence" value="ECO:0007669"/>
    <property type="project" value="UniProtKB-KW"/>
</dbReference>